<feature type="transmembrane region" description="Helical" evidence="7">
    <location>
        <begin position="532"/>
        <end position="553"/>
    </location>
</feature>
<feature type="region of interest" description="Disordered" evidence="6">
    <location>
        <begin position="25"/>
        <end position="51"/>
    </location>
</feature>
<dbReference type="PANTHER" id="PTHR23510:SF3">
    <property type="entry name" value="MAJOR FACILITATOR SUPERFAMILY DOMAIN-CONTAINING PROTEIN 8"/>
    <property type="match status" value="1"/>
</dbReference>
<gene>
    <name evidence="9" type="primary">MFSD8</name>
    <name evidence="9" type="ORF">Anas_00497</name>
</gene>
<feature type="transmembrane region" description="Helical" evidence="7">
    <location>
        <begin position="239"/>
        <end position="257"/>
    </location>
</feature>
<sequence length="570" mass="62965">MRAPLSGSSKKFKLDHSYDDHTYDFESKHGDKDSISTISGGSKPPPYAADPSLILETPEERRSRKRSHWVAYATVCVMTVGFSCVLSGVWPYLHSLDKSRSLDALGWVVGANPLGQLIFSPIVGYLGNRLGKIRYVCYVTVVFFVIGNVIYALLPYMDFSENSVYIIMICSRFLVGISSSNITLCRSYLASSTTVEERTKRISYVSAAQSLGFVLGPVAQTIFTVAFPEGTTQYEATGWFAASIGIINFIILTPYIFQEYDIASKERQILQQQRGEAEEEFTLPKTDYPAVVAILYCFFMNMFVYVLLETLMEPFVQDQYAWCDNAAVIVVGVSFCAAGVISLGMFILAVRLAKKYDERKILLFGAFIPIAIGVFLFIPWGPETITCDGCHDGTPFPSVTNGPSSNLELVSPITPEKSLPQNFNYIIGLTYLASSSDDDKYCDPGECKGCPCDEQPWCEGYNKLPLPQFYVAFLIVISGYPYGTAMSNSIFSKILGPIPQGTWMGVLTSSGSLARVLGPVFVSYLYSSQGTIPTFSAILGGMLIAIVVILLMFRRLVPMKIDKKGDENRI</sequence>
<dbReference type="InterPro" id="IPR020846">
    <property type="entry name" value="MFS_dom"/>
</dbReference>
<feature type="transmembrane region" description="Helical" evidence="7">
    <location>
        <begin position="163"/>
        <end position="184"/>
    </location>
</feature>
<keyword evidence="4 7" id="KW-1133">Transmembrane helix</keyword>
<dbReference type="PROSITE" id="PS50850">
    <property type="entry name" value="MFS"/>
    <property type="match status" value="1"/>
</dbReference>
<dbReference type="GO" id="GO:0012505">
    <property type="term" value="C:endomembrane system"/>
    <property type="evidence" value="ECO:0007669"/>
    <property type="project" value="UniProtKB-SubCell"/>
</dbReference>
<dbReference type="OrthoDB" id="370281at2759"/>
<accession>A0A5N5T3C0</accession>
<evidence type="ECO:0000256" key="7">
    <source>
        <dbReference type="SAM" id="Phobius"/>
    </source>
</evidence>
<dbReference type="InterPro" id="IPR051068">
    <property type="entry name" value="MFS_Domain-Containing_Protein"/>
</dbReference>
<dbReference type="EMBL" id="SEYY01011953">
    <property type="protein sequence ID" value="KAB7501031.1"/>
    <property type="molecule type" value="Genomic_DNA"/>
</dbReference>
<organism evidence="9 10">
    <name type="scientific">Armadillidium nasatum</name>
    <dbReference type="NCBI Taxonomy" id="96803"/>
    <lineage>
        <taxon>Eukaryota</taxon>
        <taxon>Metazoa</taxon>
        <taxon>Ecdysozoa</taxon>
        <taxon>Arthropoda</taxon>
        <taxon>Crustacea</taxon>
        <taxon>Multicrustacea</taxon>
        <taxon>Malacostraca</taxon>
        <taxon>Eumalacostraca</taxon>
        <taxon>Peracarida</taxon>
        <taxon>Isopoda</taxon>
        <taxon>Oniscidea</taxon>
        <taxon>Crinocheta</taxon>
        <taxon>Armadillidiidae</taxon>
        <taxon>Armadillidium</taxon>
    </lineage>
</organism>
<evidence type="ECO:0000256" key="5">
    <source>
        <dbReference type="ARBA" id="ARBA00023136"/>
    </source>
</evidence>
<proteinExistence type="predicted"/>
<evidence type="ECO:0000313" key="9">
    <source>
        <dbReference type="EMBL" id="KAB7501031.1"/>
    </source>
</evidence>
<feature type="transmembrane region" description="Helical" evidence="7">
    <location>
        <begin position="328"/>
        <end position="349"/>
    </location>
</feature>
<feature type="transmembrane region" description="Helical" evidence="7">
    <location>
        <begin position="104"/>
        <end position="123"/>
    </location>
</feature>
<name>A0A5N5T3C0_9CRUS</name>
<protein>
    <submittedName>
        <fullName evidence="9">Major facilitator superfamily domain-containing protein 8</fullName>
    </submittedName>
</protein>
<comment type="caution">
    <text evidence="9">The sequence shown here is derived from an EMBL/GenBank/DDBJ whole genome shotgun (WGS) entry which is preliminary data.</text>
</comment>
<evidence type="ECO:0000256" key="3">
    <source>
        <dbReference type="ARBA" id="ARBA00022692"/>
    </source>
</evidence>
<feature type="transmembrane region" description="Helical" evidence="7">
    <location>
        <begin position="135"/>
        <end position="157"/>
    </location>
</feature>
<keyword evidence="3 7" id="KW-0812">Transmembrane</keyword>
<dbReference type="SUPFAM" id="SSF103473">
    <property type="entry name" value="MFS general substrate transporter"/>
    <property type="match status" value="1"/>
</dbReference>
<keyword evidence="2" id="KW-0813">Transport</keyword>
<dbReference type="InterPro" id="IPR036259">
    <property type="entry name" value="MFS_trans_sf"/>
</dbReference>
<feature type="transmembrane region" description="Helical" evidence="7">
    <location>
        <begin position="361"/>
        <end position="380"/>
    </location>
</feature>
<evidence type="ECO:0000256" key="1">
    <source>
        <dbReference type="ARBA" id="ARBA00004127"/>
    </source>
</evidence>
<dbReference type="InterPro" id="IPR011701">
    <property type="entry name" value="MFS"/>
</dbReference>
<dbReference type="Gene3D" id="1.20.1250.20">
    <property type="entry name" value="MFS general substrate transporter like domains"/>
    <property type="match status" value="2"/>
</dbReference>
<dbReference type="GO" id="GO:0005765">
    <property type="term" value="C:lysosomal membrane"/>
    <property type="evidence" value="ECO:0007669"/>
    <property type="project" value="TreeGrafter"/>
</dbReference>
<feature type="transmembrane region" description="Helical" evidence="7">
    <location>
        <begin position="288"/>
        <end position="308"/>
    </location>
</feature>
<evidence type="ECO:0000256" key="2">
    <source>
        <dbReference type="ARBA" id="ARBA00022448"/>
    </source>
</evidence>
<keyword evidence="10" id="KW-1185">Reference proteome</keyword>
<dbReference type="GO" id="GO:0022857">
    <property type="term" value="F:transmembrane transporter activity"/>
    <property type="evidence" value="ECO:0007669"/>
    <property type="project" value="InterPro"/>
</dbReference>
<evidence type="ECO:0000256" key="6">
    <source>
        <dbReference type="SAM" id="MobiDB-lite"/>
    </source>
</evidence>
<reference evidence="9 10" key="1">
    <citation type="journal article" date="2019" name="PLoS Biol.">
        <title>Sex chromosomes control vertical transmission of feminizing Wolbachia symbionts in an isopod.</title>
        <authorList>
            <person name="Becking T."/>
            <person name="Chebbi M.A."/>
            <person name="Giraud I."/>
            <person name="Moumen B."/>
            <person name="Laverre T."/>
            <person name="Caubet Y."/>
            <person name="Peccoud J."/>
            <person name="Gilbert C."/>
            <person name="Cordaux R."/>
        </authorList>
    </citation>
    <scope>NUCLEOTIDE SEQUENCE [LARGE SCALE GENOMIC DNA]</scope>
    <source>
        <strain evidence="9">ANa2</strain>
        <tissue evidence="9">Whole body excluding digestive tract and cuticle</tissue>
    </source>
</reference>
<dbReference type="PANTHER" id="PTHR23510">
    <property type="entry name" value="INNER MEMBRANE TRANSPORT PROTEIN YAJR"/>
    <property type="match status" value="1"/>
</dbReference>
<feature type="compositionally biased region" description="Basic and acidic residues" evidence="6">
    <location>
        <begin position="25"/>
        <end position="34"/>
    </location>
</feature>
<feature type="transmembrane region" description="Helical" evidence="7">
    <location>
        <begin position="69"/>
        <end position="92"/>
    </location>
</feature>
<comment type="subcellular location">
    <subcellularLocation>
        <location evidence="1">Endomembrane system</location>
        <topology evidence="1">Multi-pass membrane protein</topology>
    </subcellularLocation>
</comment>
<dbReference type="Pfam" id="PF07690">
    <property type="entry name" value="MFS_1"/>
    <property type="match status" value="1"/>
</dbReference>
<feature type="transmembrane region" description="Helical" evidence="7">
    <location>
        <begin position="469"/>
        <end position="491"/>
    </location>
</feature>
<evidence type="ECO:0000313" key="10">
    <source>
        <dbReference type="Proteomes" id="UP000326759"/>
    </source>
</evidence>
<evidence type="ECO:0000259" key="8">
    <source>
        <dbReference type="PROSITE" id="PS50850"/>
    </source>
</evidence>
<feature type="transmembrane region" description="Helical" evidence="7">
    <location>
        <begin position="503"/>
        <end position="526"/>
    </location>
</feature>
<feature type="transmembrane region" description="Helical" evidence="7">
    <location>
        <begin position="204"/>
        <end position="227"/>
    </location>
</feature>
<keyword evidence="5 7" id="KW-0472">Membrane</keyword>
<evidence type="ECO:0000256" key="4">
    <source>
        <dbReference type="ARBA" id="ARBA00022989"/>
    </source>
</evidence>
<feature type="domain" description="Major facilitator superfamily (MFS) profile" evidence="8">
    <location>
        <begin position="67"/>
        <end position="557"/>
    </location>
</feature>
<dbReference type="Proteomes" id="UP000326759">
    <property type="component" value="Unassembled WGS sequence"/>
</dbReference>
<dbReference type="AlphaFoldDB" id="A0A5N5T3C0"/>
<dbReference type="CDD" id="cd17326">
    <property type="entry name" value="MFS_MFSD8"/>
    <property type="match status" value="1"/>
</dbReference>